<dbReference type="GO" id="GO:0008773">
    <property type="term" value="F:[protein-PII] uridylyltransferase activity"/>
    <property type="evidence" value="ECO:0007669"/>
    <property type="project" value="InterPro"/>
</dbReference>
<feature type="repeat" description="TPR" evidence="1">
    <location>
        <begin position="1431"/>
        <end position="1464"/>
    </location>
</feature>
<reference evidence="3" key="1">
    <citation type="journal article" date="2008" name="Nature">
        <title>The amphioxus genome and the evolution of the chordate karyotype.</title>
        <authorList>
            <consortium name="US DOE Joint Genome Institute (JGI-PGF)"/>
            <person name="Putnam N.H."/>
            <person name="Butts T."/>
            <person name="Ferrier D.E.K."/>
            <person name="Furlong R.F."/>
            <person name="Hellsten U."/>
            <person name="Kawashima T."/>
            <person name="Robinson-Rechavi M."/>
            <person name="Shoguchi E."/>
            <person name="Terry A."/>
            <person name="Yu J.-K."/>
            <person name="Benito-Gutierrez E.L."/>
            <person name="Dubchak I."/>
            <person name="Garcia-Fernandez J."/>
            <person name="Gibson-Brown J.J."/>
            <person name="Grigoriev I.V."/>
            <person name="Horton A.C."/>
            <person name="de Jong P.J."/>
            <person name="Jurka J."/>
            <person name="Kapitonov V.V."/>
            <person name="Kohara Y."/>
            <person name="Kuroki Y."/>
            <person name="Lindquist E."/>
            <person name="Lucas S."/>
            <person name="Osoegawa K."/>
            <person name="Pennacchio L.A."/>
            <person name="Salamov A.A."/>
            <person name="Satou Y."/>
            <person name="Sauka-Spengler T."/>
            <person name="Schmutz J."/>
            <person name="Shin-I T."/>
            <person name="Toyoda A."/>
            <person name="Bronner-Fraser M."/>
            <person name="Fujiyama A."/>
            <person name="Holland L.Z."/>
            <person name="Holland P.W.H."/>
            <person name="Satoh N."/>
            <person name="Rokhsar D.S."/>
        </authorList>
    </citation>
    <scope>NUCLEOTIDE SEQUENCE [LARGE SCALE GENOMIC DNA]</scope>
    <source>
        <strain evidence="3">S238N-H82</strain>
        <tissue evidence="3">Testes</tissue>
    </source>
</reference>
<name>C3Y7C0_BRAFL</name>
<feature type="repeat" description="TPR" evidence="1">
    <location>
        <begin position="1213"/>
        <end position="1246"/>
    </location>
</feature>
<dbReference type="InterPro" id="IPR005105">
    <property type="entry name" value="GlnD_Uridyltrans_N"/>
</dbReference>
<gene>
    <name evidence="3" type="ORF">BRAFLDRAFT_82815</name>
</gene>
<dbReference type="Pfam" id="PF13424">
    <property type="entry name" value="TPR_12"/>
    <property type="match status" value="6"/>
</dbReference>
<feature type="repeat" description="TPR" evidence="1">
    <location>
        <begin position="1387"/>
        <end position="1420"/>
    </location>
</feature>
<dbReference type="EMBL" id="GG666489">
    <property type="protein sequence ID" value="EEN63748.1"/>
    <property type="molecule type" value="Genomic_DNA"/>
</dbReference>
<dbReference type="InterPro" id="IPR011990">
    <property type="entry name" value="TPR-like_helical_dom_sf"/>
</dbReference>
<organism>
    <name type="scientific">Branchiostoma floridae</name>
    <name type="common">Florida lancelet</name>
    <name type="synonym">Amphioxus</name>
    <dbReference type="NCBI Taxonomy" id="7739"/>
    <lineage>
        <taxon>Eukaryota</taxon>
        <taxon>Metazoa</taxon>
        <taxon>Chordata</taxon>
        <taxon>Cephalochordata</taxon>
        <taxon>Leptocardii</taxon>
        <taxon>Amphioxiformes</taxon>
        <taxon>Branchiostomatidae</taxon>
        <taxon>Branchiostoma</taxon>
    </lineage>
</organism>
<feature type="domain" description="Protein-PII uridylyltransferase N-terminal" evidence="2">
    <location>
        <begin position="360"/>
        <end position="448"/>
    </location>
</feature>
<feature type="repeat" description="TPR" evidence="1">
    <location>
        <begin position="817"/>
        <end position="850"/>
    </location>
</feature>
<accession>C3Y7C0</accession>
<evidence type="ECO:0000256" key="1">
    <source>
        <dbReference type="PROSITE-ProRule" id="PRU00339"/>
    </source>
</evidence>
<sequence>MLTVCETLREVDAKATRLGLVRTETDYIRALLDAMADMDRYVEVEVLKSLGDVNLEKGRLYKDLEKFDRAMMLYRTALIRCEDAYVGDRITYRYRYAEKLIGKVPRASISSSNKKIPSLPKVVEKFLNLDRSLSLSNKDSVLFEYTKLMIEGIVNRDSMLEVEAVKSIGDVYLNTGRKTGDTMYLTKATAMYNTALSRTCDKDLTEGDHALTEGNLDLAEQKFASALKLIHDFNIPDRPKEAECLYRIGNVYVKRGKRTKEGRNFTQAAALYNAAMARTDENRDKMMRCLQETEQLFLMHIANVDSKLVSSDGDLRHKERFESMRTRVKSQLEAIDQKHNPYQYNEDDPKMRTVEAERAEAVKALFKSIAKDRQMFIQDLVRESVKVLGPPPCKYAFIGLGSQATELVTPYSDLEFAILIEDGRDNDDTREYFINLTHYLHLKVINLGETILPAMAIPSLNDFQSEDPEKDWFFDSVTPRGFAFDGFMPWASKTPFGRDKTKTKPPVSLIQTPVNLAKFQRHNISMSEGYHLSDILRRVSFLAGEETLISEYMEKLGEIITDSPISRLMSRLSAIVTLWDDKDHLSNLEPTGQLLNVKKDIYRFPGIAIELLALCCQFATASTWDVIDKFKETDLVEEQNATHLTILTSISAELRLRTYIVNGGQNDTLSPLTEIEYQPKVRMISYNTLRSVFHIPDNKVLFRYYCRAIPLKRCMPDIINKTLPLEPIKIFKTAIYDDSNECMGRIAGNLLLSDKSLQYWEAALREAESEVKRSEILEELGRYWASHDDIAKGRTYFEQSLMIRRNIYGETAHPDIVLSLLNIGTSFSRLGDQKKAIGYFQQSLTMTEMLYGDCAAHPNITKTLCFLGYSWSKLGDQNKAINFYEKAVTIMRNIYGDNTAHPDIAASLLGLGECWGELGDQTKAISYCEQSITMRKTIYGDNTAHPGIIGALCSLGLSWSKLGDQNKAIRFHQQALTVGKTIYGDKTTHPYIFVTLGGLGLCWHELGDDKKAISYYEQSLAMEKTIYGDNKVHPSIAVSLINLGYSWSSLGDEKKAINYFEQSVAMVKSIYGEITVHPNIARSLHGLGSCWSKLGEERKAIEYYHQSLTMEKSIYSDETAHPSIAASLRNLGASYSRLGDQNKAIKCFEQSLKMTKIIYGDNTAHPDVAALLTNLGLCCRQLGDQRKAIYYHERALTMLRIIHEDHAAHPNIAGALNNIGMSWSELGDDKKAVSYYEQSLTMRKFAYGDMHPDTAESLNNLGASWKKLGDQKKAIRHHEQSLQIGKAIYGDNTAHPKIARSLNNLGSCWNKLGDHQKAIIYFEQSLKMQRAIHGENIAHPDIATLLYNTGSSWRILGHPKKAISYLEQSLMMLRTIYGDNTAHLDIASSLRNLGVCWWKCNDQRKAVSYYEQSLEMRKTMYGHNTAHPDIATSLNNLGLSYSKLGDETKAISFYEQSLRMLKTVHGENKAHPDVIKALRCLASCWSKLGDQRKASRYYEELLILLGTVNI</sequence>
<dbReference type="Pfam" id="PF13181">
    <property type="entry name" value="TPR_8"/>
    <property type="match status" value="1"/>
</dbReference>
<feature type="repeat" description="TPR" evidence="1">
    <location>
        <begin position="1037"/>
        <end position="1070"/>
    </location>
</feature>
<evidence type="ECO:0000313" key="3">
    <source>
        <dbReference type="EMBL" id="EEN63748.1"/>
    </source>
</evidence>
<dbReference type="eggNOG" id="KOG0548">
    <property type="taxonomic scope" value="Eukaryota"/>
</dbReference>
<feature type="repeat" description="TPR" evidence="1">
    <location>
        <begin position="1125"/>
        <end position="1158"/>
    </location>
</feature>
<dbReference type="Gene3D" id="1.25.40.10">
    <property type="entry name" value="Tetratricopeptide repeat domain"/>
    <property type="match status" value="7"/>
</dbReference>
<feature type="repeat" description="TPR" evidence="1">
    <location>
        <begin position="1081"/>
        <end position="1114"/>
    </location>
</feature>
<dbReference type="PROSITE" id="PS50005">
    <property type="entry name" value="TPR"/>
    <property type="match status" value="9"/>
</dbReference>
<feature type="repeat" description="TPR" evidence="1">
    <location>
        <begin position="1299"/>
        <end position="1332"/>
    </location>
</feature>
<feature type="repeat" description="TPR" evidence="1">
    <location>
        <begin position="861"/>
        <end position="894"/>
    </location>
</feature>
<dbReference type="InterPro" id="IPR019734">
    <property type="entry name" value="TPR_rpt"/>
</dbReference>
<protein>
    <recommendedName>
        <fullName evidence="2">Protein-PII uridylyltransferase N-terminal domain-containing protein</fullName>
    </recommendedName>
</protein>
<dbReference type="SUPFAM" id="SSF81901">
    <property type="entry name" value="HCP-like"/>
    <property type="match status" value="1"/>
</dbReference>
<dbReference type="PANTHER" id="PTHR19959:SF119">
    <property type="entry name" value="FUNGAL LIPASE-LIKE DOMAIN-CONTAINING PROTEIN"/>
    <property type="match status" value="1"/>
</dbReference>
<dbReference type="SUPFAM" id="SSF48452">
    <property type="entry name" value="TPR-like"/>
    <property type="match status" value="4"/>
</dbReference>
<dbReference type="SMART" id="SM00028">
    <property type="entry name" value="TPR"/>
    <property type="match status" value="19"/>
</dbReference>
<keyword evidence="1" id="KW-0802">TPR repeat</keyword>
<dbReference type="InParanoid" id="C3Y7C0"/>
<evidence type="ECO:0000259" key="2">
    <source>
        <dbReference type="Pfam" id="PF03445"/>
    </source>
</evidence>
<dbReference type="Pfam" id="PF03445">
    <property type="entry name" value="DUF294"/>
    <property type="match status" value="1"/>
</dbReference>
<dbReference type="PANTHER" id="PTHR19959">
    <property type="entry name" value="KINESIN LIGHT CHAIN"/>
    <property type="match status" value="1"/>
</dbReference>
<proteinExistence type="predicted"/>